<name>A0A1X3DCU2_9NEIS</name>
<keyword evidence="5" id="KW-1185">Reference proteome</keyword>
<evidence type="ECO:0008006" key="6">
    <source>
        <dbReference type="Google" id="ProtNLM"/>
    </source>
</evidence>
<organism evidence="4 5">
    <name type="scientific">Neisseria dentiae</name>
    <dbReference type="NCBI Taxonomy" id="194197"/>
    <lineage>
        <taxon>Bacteria</taxon>
        <taxon>Pseudomonadati</taxon>
        <taxon>Pseudomonadota</taxon>
        <taxon>Betaproteobacteria</taxon>
        <taxon>Neisseriales</taxon>
        <taxon>Neisseriaceae</taxon>
        <taxon>Neisseria</taxon>
    </lineage>
</organism>
<evidence type="ECO:0000256" key="2">
    <source>
        <dbReference type="ARBA" id="ARBA00022801"/>
    </source>
</evidence>
<dbReference type="EMBL" id="MTBO01000008">
    <property type="protein sequence ID" value="OSI17789.1"/>
    <property type="molecule type" value="Genomic_DNA"/>
</dbReference>
<keyword evidence="3" id="KW-0732">Signal</keyword>
<dbReference type="OrthoDB" id="9784036at2"/>
<dbReference type="PANTHER" id="PTHR40841">
    <property type="entry name" value="SIDEROPHORE TRIACETYLFUSARININE C ESTERASE"/>
    <property type="match status" value="1"/>
</dbReference>
<dbReference type="GeneID" id="94581439"/>
<dbReference type="InterPro" id="IPR029058">
    <property type="entry name" value="AB_hydrolase_fold"/>
</dbReference>
<keyword evidence="2" id="KW-0378">Hydrolase</keyword>
<dbReference type="SUPFAM" id="SSF53474">
    <property type="entry name" value="alpha/beta-Hydrolases"/>
    <property type="match status" value="1"/>
</dbReference>
<dbReference type="Pfam" id="PF00756">
    <property type="entry name" value="Esterase"/>
    <property type="match status" value="1"/>
</dbReference>
<comment type="similarity">
    <text evidence="1">Belongs to the esterase D family.</text>
</comment>
<evidence type="ECO:0000313" key="5">
    <source>
        <dbReference type="Proteomes" id="UP000193118"/>
    </source>
</evidence>
<evidence type="ECO:0000256" key="1">
    <source>
        <dbReference type="ARBA" id="ARBA00005622"/>
    </source>
</evidence>
<proteinExistence type="inferred from homology"/>
<dbReference type="InterPro" id="IPR052558">
    <property type="entry name" value="Siderophore_Hydrolase_D"/>
</dbReference>
<feature type="signal peptide" evidence="3">
    <location>
        <begin position="1"/>
        <end position="23"/>
    </location>
</feature>
<accession>A0A1X3DCU2</accession>
<dbReference type="Proteomes" id="UP000193118">
    <property type="component" value="Unassembled WGS sequence"/>
</dbReference>
<dbReference type="PANTHER" id="PTHR40841:SF2">
    <property type="entry name" value="SIDEROPHORE-DEGRADING ESTERASE (EUROFUNG)"/>
    <property type="match status" value="1"/>
</dbReference>
<dbReference type="Gene3D" id="3.40.50.1820">
    <property type="entry name" value="alpha/beta hydrolase"/>
    <property type="match status" value="1"/>
</dbReference>
<feature type="chain" id="PRO_5013367111" description="Esterase" evidence="3">
    <location>
        <begin position="24"/>
        <end position="309"/>
    </location>
</feature>
<dbReference type="GO" id="GO:0016788">
    <property type="term" value="F:hydrolase activity, acting on ester bonds"/>
    <property type="evidence" value="ECO:0007669"/>
    <property type="project" value="TreeGrafter"/>
</dbReference>
<dbReference type="InterPro" id="IPR000801">
    <property type="entry name" value="Esterase-like"/>
</dbReference>
<protein>
    <recommendedName>
        <fullName evidence="6">Esterase</fullName>
    </recommendedName>
</protein>
<reference evidence="5" key="1">
    <citation type="submission" date="2017-01" db="EMBL/GenBank/DDBJ databases">
        <authorList>
            <person name="Wolfgang W.J."/>
            <person name="Cole J."/>
            <person name="Wroblewski D."/>
            <person name="Mcginnis J."/>
            <person name="Musser K.A."/>
        </authorList>
    </citation>
    <scope>NUCLEOTIDE SEQUENCE [LARGE SCALE GENOMIC DNA]</scope>
    <source>
        <strain evidence="5">DSM 19151</strain>
    </source>
</reference>
<dbReference type="RefSeq" id="WP_085365614.1">
    <property type="nucleotide sequence ID" value="NZ_CAUJPZ010000005.1"/>
</dbReference>
<dbReference type="AlphaFoldDB" id="A0A1X3DCU2"/>
<dbReference type="STRING" id="194197.BWD09_04990"/>
<gene>
    <name evidence="4" type="ORF">BWD09_04990</name>
</gene>
<comment type="caution">
    <text evidence="4">The sequence shown here is derived from an EMBL/GenBank/DDBJ whole genome shotgun (WGS) entry which is preliminary data.</text>
</comment>
<sequence length="309" mass="34355">MNRRYGTIALLSGLLAAAPSAWAAPDLTRPADLSVVTGVHPVYRFETLHFRSADGRRGYRVFLGIPKQPVPPQGFAALYALDGNALPEHLPTEDSGRLKHPPVLVLLGYDTPLRFATAERAWDYTPPAADGRPAADTSDPARLNGGAADFLRLLNDTIRPAVERRVRLNPQRQTLWGHSYGGLFVLYVLGVRPQAFTHYVAADPSLWWQNGLFLSRYAPQWRKQNMAGKQLLWLQSGGAKPENAQAASERVRRHRAATAAVSAETLAAWRAQLAERGDLHFEYRLLPQHNHGSLLPFSFLYTLDLESRP</sequence>
<evidence type="ECO:0000313" key="4">
    <source>
        <dbReference type="EMBL" id="OSI17789.1"/>
    </source>
</evidence>
<evidence type="ECO:0000256" key="3">
    <source>
        <dbReference type="SAM" id="SignalP"/>
    </source>
</evidence>